<evidence type="ECO:0000256" key="11">
    <source>
        <dbReference type="ARBA" id="ARBA00022977"/>
    </source>
</evidence>
<dbReference type="Pfam" id="PF02110">
    <property type="entry name" value="HK"/>
    <property type="match status" value="1"/>
</dbReference>
<protein>
    <recommendedName>
        <fullName evidence="4">hydroxyethylthiazole kinase</fullName>
        <ecNumber evidence="4">2.7.1.50</ecNumber>
    </recommendedName>
</protein>
<dbReference type="KEGG" id="mflg:ABS361_03380"/>
<evidence type="ECO:0000256" key="7">
    <source>
        <dbReference type="ARBA" id="ARBA00022741"/>
    </source>
</evidence>
<proteinExistence type="predicted"/>
<dbReference type="EMBL" id="CP158568">
    <property type="protein sequence ID" value="XBY45338.1"/>
    <property type="molecule type" value="Genomic_DNA"/>
</dbReference>
<keyword evidence="10" id="KW-0460">Magnesium</keyword>
<keyword evidence="6" id="KW-0479">Metal-binding</keyword>
<keyword evidence="7" id="KW-0547">Nucleotide-binding</keyword>
<dbReference type="InterPro" id="IPR029056">
    <property type="entry name" value="Ribokinase-like"/>
</dbReference>
<dbReference type="GO" id="GO:0004417">
    <property type="term" value="F:hydroxyethylthiazole kinase activity"/>
    <property type="evidence" value="ECO:0007669"/>
    <property type="project" value="UniProtKB-EC"/>
</dbReference>
<keyword evidence="9" id="KW-0067">ATP-binding</keyword>
<dbReference type="EC" id="2.7.1.50" evidence="4"/>
<accession>A0AAU7XC37</accession>
<dbReference type="AlphaFoldDB" id="A0AAU7XC37"/>
<dbReference type="GO" id="GO:0005524">
    <property type="term" value="F:ATP binding"/>
    <property type="evidence" value="ECO:0007669"/>
    <property type="project" value="UniProtKB-KW"/>
</dbReference>
<evidence type="ECO:0000256" key="1">
    <source>
        <dbReference type="ARBA" id="ARBA00001771"/>
    </source>
</evidence>
<comment type="catalytic activity">
    <reaction evidence="1">
        <text>5-(2-hydroxyethyl)-4-methylthiazole + ATP = 4-methyl-5-(2-phosphooxyethyl)-thiazole + ADP + H(+)</text>
        <dbReference type="Rhea" id="RHEA:24212"/>
        <dbReference type="ChEBI" id="CHEBI:15378"/>
        <dbReference type="ChEBI" id="CHEBI:17957"/>
        <dbReference type="ChEBI" id="CHEBI:30616"/>
        <dbReference type="ChEBI" id="CHEBI:58296"/>
        <dbReference type="ChEBI" id="CHEBI:456216"/>
        <dbReference type="EC" id="2.7.1.50"/>
    </reaction>
</comment>
<evidence type="ECO:0000256" key="2">
    <source>
        <dbReference type="ARBA" id="ARBA00001946"/>
    </source>
</evidence>
<evidence type="ECO:0000256" key="8">
    <source>
        <dbReference type="ARBA" id="ARBA00022777"/>
    </source>
</evidence>
<evidence type="ECO:0000256" key="5">
    <source>
        <dbReference type="ARBA" id="ARBA00022679"/>
    </source>
</evidence>
<dbReference type="GO" id="GO:0009228">
    <property type="term" value="P:thiamine biosynthetic process"/>
    <property type="evidence" value="ECO:0007669"/>
    <property type="project" value="UniProtKB-KW"/>
</dbReference>
<comment type="pathway">
    <text evidence="3">Cofactor biosynthesis; thiamine diphosphate biosynthesis; 4-methyl-5-(2-phosphoethyl)-thiazole from 5-(2-hydroxyethyl)-4-methylthiazole: step 1/1.</text>
</comment>
<organism evidence="12">
    <name type="scientific">Methyloraptor flagellatus</name>
    <dbReference type="NCBI Taxonomy" id="3162530"/>
    <lineage>
        <taxon>Bacteria</taxon>
        <taxon>Pseudomonadati</taxon>
        <taxon>Pseudomonadota</taxon>
        <taxon>Alphaproteobacteria</taxon>
        <taxon>Hyphomicrobiales</taxon>
        <taxon>Ancalomicrobiaceae</taxon>
        <taxon>Methyloraptor</taxon>
    </lineage>
</organism>
<dbReference type="Gene3D" id="3.40.1190.20">
    <property type="match status" value="1"/>
</dbReference>
<evidence type="ECO:0000256" key="3">
    <source>
        <dbReference type="ARBA" id="ARBA00004868"/>
    </source>
</evidence>
<evidence type="ECO:0000256" key="6">
    <source>
        <dbReference type="ARBA" id="ARBA00022723"/>
    </source>
</evidence>
<evidence type="ECO:0000313" key="12">
    <source>
        <dbReference type="EMBL" id="XBY45338.1"/>
    </source>
</evidence>
<sequence length="216" mass="22019">MLLAVGAEPSMTSSAEEVAAFVAASDALLINLGMLDNARRDASLTAIEVAKAEGVRWVLDPVKVHVSPPRLAFARDLVGMEPAFVRANHAEIVGLGAAEPEEFATRQLAVSSLTTIALSGAVDIVTDGIRVLRVANGHPLMDRVTAMGCAGTAVAAAFLAVEPDPVAAAAAALVVLGIAGEIAAASANGPGSFAIEMLDALYGLDETQVVARARLL</sequence>
<name>A0AAU7XC37_9HYPH</name>
<dbReference type="PIRSF" id="PIRSF000513">
    <property type="entry name" value="Thz_kinase"/>
    <property type="match status" value="1"/>
</dbReference>
<dbReference type="SUPFAM" id="SSF53613">
    <property type="entry name" value="Ribokinase-like"/>
    <property type="match status" value="1"/>
</dbReference>
<dbReference type="GO" id="GO:0000287">
    <property type="term" value="F:magnesium ion binding"/>
    <property type="evidence" value="ECO:0007669"/>
    <property type="project" value="InterPro"/>
</dbReference>
<reference evidence="12" key="1">
    <citation type="submission" date="2024-06" db="EMBL/GenBank/DDBJ databases">
        <title>Methylostella associata gen. nov., sp. nov., a novel Ancalomicrobiaceae-affiliated facultatively methylotrophic bacteria that feed on methanotrophs of the genus Methylococcus.</title>
        <authorList>
            <person name="Saltykova V."/>
            <person name="Danilova O.V."/>
            <person name="Oshkin I.Y."/>
            <person name="Belova S.E."/>
            <person name="Pimenov N.V."/>
            <person name="Dedysh S.N."/>
        </authorList>
    </citation>
    <scope>NUCLEOTIDE SEQUENCE</scope>
    <source>
        <strain evidence="12">S20</strain>
    </source>
</reference>
<keyword evidence="11" id="KW-0784">Thiamine biosynthesis</keyword>
<keyword evidence="5 12" id="KW-0808">Transferase</keyword>
<evidence type="ECO:0000256" key="9">
    <source>
        <dbReference type="ARBA" id="ARBA00022840"/>
    </source>
</evidence>
<dbReference type="InterPro" id="IPR000417">
    <property type="entry name" value="Hyethyz_kinase"/>
</dbReference>
<comment type="cofactor">
    <cofactor evidence="2">
        <name>Mg(2+)</name>
        <dbReference type="ChEBI" id="CHEBI:18420"/>
    </cofactor>
</comment>
<evidence type="ECO:0000256" key="4">
    <source>
        <dbReference type="ARBA" id="ARBA00012129"/>
    </source>
</evidence>
<keyword evidence="8 12" id="KW-0418">Kinase</keyword>
<evidence type="ECO:0000256" key="10">
    <source>
        <dbReference type="ARBA" id="ARBA00022842"/>
    </source>
</evidence>
<gene>
    <name evidence="12" type="ORF">ABS361_03380</name>
</gene>